<dbReference type="EnsemblPlants" id="Kaladp0061s0022.1.v1.1">
    <property type="protein sequence ID" value="Kaladp0061s0022.1.v1.1.CDS.1"/>
    <property type="gene ID" value="Kaladp0061s0022.v1.1"/>
</dbReference>
<evidence type="ECO:0000256" key="1">
    <source>
        <dbReference type="SAM" id="SignalP"/>
    </source>
</evidence>
<accession>A0A7N0UCY7</accession>
<dbReference type="NCBIfam" id="TIGR01614">
    <property type="entry name" value="PME_inhib"/>
    <property type="match status" value="1"/>
</dbReference>
<keyword evidence="4" id="KW-1185">Reference proteome</keyword>
<proteinExistence type="predicted"/>
<dbReference type="InterPro" id="IPR035513">
    <property type="entry name" value="Invertase/methylesterase_inhib"/>
</dbReference>
<dbReference type="Pfam" id="PF04043">
    <property type="entry name" value="PMEI"/>
    <property type="match status" value="1"/>
</dbReference>
<organism evidence="3 4">
    <name type="scientific">Kalanchoe fedtschenkoi</name>
    <name type="common">Lavender scallops</name>
    <name type="synonym">South American air plant</name>
    <dbReference type="NCBI Taxonomy" id="63787"/>
    <lineage>
        <taxon>Eukaryota</taxon>
        <taxon>Viridiplantae</taxon>
        <taxon>Streptophyta</taxon>
        <taxon>Embryophyta</taxon>
        <taxon>Tracheophyta</taxon>
        <taxon>Spermatophyta</taxon>
        <taxon>Magnoliopsida</taxon>
        <taxon>eudicotyledons</taxon>
        <taxon>Gunneridae</taxon>
        <taxon>Pentapetalae</taxon>
        <taxon>Saxifragales</taxon>
        <taxon>Crassulaceae</taxon>
        <taxon>Kalanchoe</taxon>
    </lineage>
</organism>
<evidence type="ECO:0000313" key="4">
    <source>
        <dbReference type="Proteomes" id="UP000594263"/>
    </source>
</evidence>
<evidence type="ECO:0000259" key="2">
    <source>
        <dbReference type="Pfam" id="PF04043"/>
    </source>
</evidence>
<feature type="chain" id="PRO_5029616406" description="Pectinesterase inhibitor domain-containing protein" evidence="1">
    <location>
        <begin position="24"/>
        <end position="187"/>
    </location>
</feature>
<dbReference type="GO" id="GO:0004857">
    <property type="term" value="F:enzyme inhibitor activity"/>
    <property type="evidence" value="ECO:0007669"/>
    <property type="project" value="InterPro"/>
</dbReference>
<feature type="domain" description="Pectinesterase inhibitor" evidence="2">
    <location>
        <begin position="36"/>
        <end position="159"/>
    </location>
</feature>
<dbReference type="Gramene" id="Kaladp0061s0022.1.v1.1">
    <property type="protein sequence ID" value="Kaladp0061s0022.1.v1.1.CDS.1"/>
    <property type="gene ID" value="Kaladp0061s0022.v1.1"/>
</dbReference>
<dbReference type="AlphaFoldDB" id="A0A7N0UCY7"/>
<sequence>MRKLLHLLAAYALLIMAMAFTSAAFNWHDDIITQKVIRRTCKKTHLYSFCVKAVNHFPIQYRYTKPLDVAQTLVQLLGWQANSMVLGIDRLIESLIKYRHTSFIASLHACRDLYNKIYTVDYYIASDKLISGNFKLAEQRMLMAYRRAQSCEYAFRRIGKTPYVFLKKNSQTCRLALVAAGAAHSLY</sequence>
<dbReference type="Gene3D" id="1.20.140.40">
    <property type="entry name" value="Invertase/pectin methylesterase inhibitor family protein"/>
    <property type="match status" value="1"/>
</dbReference>
<dbReference type="InterPro" id="IPR006501">
    <property type="entry name" value="Pectinesterase_inhib_dom"/>
</dbReference>
<protein>
    <recommendedName>
        <fullName evidence="2">Pectinesterase inhibitor domain-containing protein</fullName>
    </recommendedName>
</protein>
<dbReference type="Proteomes" id="UP000594263">
    <property type="component" value="Unplaced"/>
</dbReference>
<reference evidence="3" key="1">
    <citation type="submission" date="2021-01" db="UniProtKB">
        <authorList>
            <consortium name="EnsemblPlants"/>
        </authorList>
    </citation>
    <scope>IDENTIFICATION</scope>
</reference>
<keyword evidence="1" id="KW-0732">Signal</keyword>
<feature type="signal peptide" evidence="1">
    <location>
        <begin position="1"/>
        <end position="23"/>
    </location>
</feature>
<dbReference type="SUPFAM" id="SSF101148">
    <property type="entry name" value="Plant invertase/pectin methylesterase inhibitor"/>
    <property type="match status" value="1"/>
</dbReference>
<name>A0A7N0UCY7_KALFE</name>
<evidence type="ECO:0000313" key="3">
    <source>
        <dbReference type="EnsemblPlants" id="Kaladp0061s0022.1.v1.1.CDS.1"/>
    </source>
</evidence>